<dbReference type="InterPro" id="IPR002656">
    <property type="entry name" value="Acyl_transf_3_dom"/>
</dbReference>
<feature type="transmembrane region" description="Helical" evidence="1">
    <location>
        <begin position="142"/>
        <end position="159"/>
    </location>
</feature>
<evidence type="ECO:0000259" key="2">
    <source>
        <dbReference type="Pfam" id="PF01757"/>
    </source>
</evidence>
<evidence type="ECO:0000256" key="1">
    <source>
        <dbReference type="SAM" id="Phobius"/>
    </source>
</evidence>
<reference evidence="3 4" key="1">
    <citation type="submission" date="2018-08" db="EMBL/GenBank/DDBJ databases">
        <title>A genome reference for cultivated species of the human gut microbiota.</title>
        <authorList>
            <person name="Zou Y."/>
            <person name="Xue W."/>
            <person name="Luo G."/>
        </authorList>
    </citation>
    <scope>NUCLEOTIDE SEQUENCE [LARGE SCALE GENOMIC DNA]</scope>
    <source>
        <strain evidence="3 4">AF26-20BH</strain>
    </source>
</reference>
<feature type="transmembrane region" description="Helical" evidence="1">
    <location>
        <begin position="33"/>
        <end position="50"/>
    </location>
</feature>
<feature type="transmembrane region" description="Helical" evidence="1">
    <location>
        <begin position="190"/>
        <end position="207"/>
    </location>
</feature>
<proteinExistence type="predicted"/>
<dbReference type="Proteomes" id="UP000283310">
    <property type="component" value="Unassembled WGS sequence"/>
</dbReference>
<gene>
    <name evidence="3" type="ORF">DWY65_06440</name>
</gene>
<evidence type="ECO:0000313" key="4">
    <source>
        <dbReference type="Proteomes" id="UP000283310"/>
    </source>
</evidence>
<accession>A0A412DQ36</accession>
<keyword evidence="3" id="KW-0012">Acyltransferase</keyword>
<protein>
    <submittedName>
        <fullName evidence="3">Acyltransferase</fullName>
    </submittedName>
</protein>
<sequence length="339" mass="39602">MFLSFCLLILCIIALFTKDNHRLYEKRNLTDLVKWIAAIAVVISHLCTFYMHSPTLATECRFGSLSVSIFFFLSGYGLICSYNLKGEKYLKGFLIHRIGKVIIPLLTAYAIYIPLLKIISNRGGGVTEAIQSLFSTNPLLPYSWYVTEIVLLYLLFYITMRFVPKYKIITLSLIIICMMLGMLLTKFPHWWINATPCFIIGMWYCQYECAIIKQIGKVKIWNLLLLIILFFCIYRLDIIQNNIQFLARWRYTYASYYIINYLFILLAVYILQGVHNIKKLKVKRNCYYEIYLIQGSVFLLLNTIIDDKTLFFVLAIIVTLIFSLGINWINLKIAAFLKI</sequence>
<keyword evidence="1" id="KW-0812">Transmembrane</keyword>
<comment type="caution">
    <text evidence="3">The sequence shown here is derived from an EMBL/GenBank/DDBJ whole genome shotgun (WGS) entry which is preliminary data.</text>
</comment>
<name>A0A412DQ36_BACSE</name>
<dbReference type="GO" id="GO:0016747">
    <property type="term" value="F:acyltransferase activity, transferring groups other than amino-acyl groups"/>
    <property type="evidence" value="ECO:0007669"/>
    <property type="project" value="InterPro"/>
</dbReference>
<keyword evidence="1" id="KW-1133">Transmembrane helix</keyword>
<feature type="transmembrane region" description="Helical" evidence="1">
    <location>
        <begin position="256"/>
        <end position="274"/>
    </location>
</feature>
<keyword evidence="3" id="KW-0808">Transferase</keyword>
<dbReference type="AlphaFoldDB" id="A0A412DQ36"/>
<feature type="transmembrane region" description="Helical" evidence="1">
    <location>
        <begin position="286"/>
        <end position="305"/>
    </location>
</feature>
<feature type="transmembrane region" description="Helical" evidence="1">
    <location>
        <begin position="166"/>
        <end position="184"/>
    </location>
</feature>
<keyword evidence="1" id="KW-0472">Membrane</keyword>
<feature type="transmembrane region" description="Helical" evidence="1">
    <location>
        <begin position="311"/>
        <end position="331"/>
    </location>
</feature>
<dbReference type="EMBL" id="QRTW01000008">
    <property type="protein sequence ID" value="RGR14866.1"/>
    <property type="molecule type" value="Genomic_DNA"/>
</dbReference>
<feature type="domain" description="Acyltransferase 3" evidence="2">
    <location>
        <begin position="31"/>
        <end position="327"/>
    </location>
</feature>
<dbReference type="Pfam" id="PF01757">
    <property type="entry name" value="Acyl_transf_3"/>
    <property type="match status" value="1"/>
</dbReference>
<feature type="transmembrane region" description="Helical" evidence="1">
    <location>
        <begin position="62"/>
        <end position="84"/>
    </location>
</feature>
<organism evidence="3 4">
    <name type="scientific">Bacteroides stercoris</name>
    <dbReference type="NCBI Taxonomy" id="46506"/>
    <lineage>
        <taxon>Bacteria</taxon>
        <taxon>Pseudomonadati</taxon>
        <taxon>Bacteroidota</taxon>
        <taxon>Bacteroidia</taxon>
        <taxon>Bacteroidales</taxon>
        <taxon>Bacteroidaceae</taxon>
        <taxon>Bacteroides</taxon>
    </lineage>
</organism>
<evidence type="ECO:0000313" key="3">
    <source>
        <dbReference type="EMBL" id="RGR14866.1"/>
    </source>
</evidence>
<feature type="transmembrane region" description="Helical" evidence="1">
    <location>
        <begin position="219"/>
        <end position="236"/>
    </location>
</feature>